<dbReference type="AlphaFoldDB" id="A0AAV7WH59"/>
<comment type="caution">
    <text evidence="4">The sequence shown here is derived from an EMBL/GenBank/DDBJ whole genome shotgun (WGS) entry which is preliminary data.</text>
</comment>
<dbReference type="Pfam" id="PF00048">
    <property type="entry name" value="IL8"/>
    <property type="match status" value="1"/>
</dbReference>
<feature type="domain" description="Chemokine interleukin-8-like" evidence="3">
    <location>
        <begin position="28"/>
        <end position="77"/>
    </location>
</feature>
<keyword evidence="1" id="KW-0202">Cytokine</keyword>
<keyword evidence="5" id="KW-1185">Reference proteome</keyword>
<accession>A0AAV7WH59</accession>
<evidence type="ECO:0000256" key="2">
    <source>
        <dbReference type="SAM" id="SignalP"/>
    </source>
</evidence>
<evidence type="ECO:0000313" key="4">
    <source>
        <dbReference type="EMBL" id="KAJ1211359.1"/>
    </source>
</evidence>
<sequence>MMKALVFFCALMLILPSLEGMPGRPPPCCTELAKTFRHHILKRVRDVTVQNKDGVCNIKAVVLHFKKRTVCVDPENRALLTWLCMHKHHRKTCSLLTQGTSFPR</sequence>
<reference evidence="4" key="1">
    <citation type="journal article" date="2022" name="bioRxiv">
        <title>Sequencing and chromosome-scale assembly of the giantPleurodeles waltlgenome.</title>
        <authorList>
            <person name="Brown T."/>
            <person name="Elewa A."/>
            <person name="Iarovenko S."/>
            <person name="Subramanian E."/>
            <person name="Araus A.J."/>
            <person name="Petzold A."/>
            <person name="Susuki M."/>
            <person name="Suzuki K.-i.T."/>
            <person name="Hayashi T."/>
            <person name="Toyoda A."/>
            <person name="Oliveira C."/>
            <person name="Osipova E."/>
            <person name="Leigh N.D."/>
            <person name="Simon A."/>
            <person name="Yun M.H."/>
        </authorList>
    </citation>
    <scope>NUCLEOTIDE SEQUENCE</scope>
    <source>
        <strain evidence="4">20211129_DDA</strain>
        <tissue evidence="4">Liver</tissue>
    </source>
</reference>
<proteinExistence type="predicted"/>
<dbReference type="InterPro" id="IPR036048">
    <property type="entry name" value="Interleukin_8-like_sf"/>
</dbReference>
<feature type="signal peptide" evidence="2">
    <location>
        <begin position="1"/>
        <end position="20"/>
    </location>
</feature>
<evidence type="ECO:0000256" key="1">
    <source>
        <dbReference type="ARBA" id="ARBA00022514"/>
    </source>
</evidence>
<feature type="chain" id="PRO_5043328174" description="Chemokine interleukin-8-like domain-containing protein" evidence="2">
    <location>
        <begin position="21"/>
        <end position="104"/>
    </location>
</feature>
<dbReference type="Proteomes" id="UP001066276">
    <property type="component" value="Chromosome 1_2"/>
</dbReference>
<dbReference type="GO" id="GO:0008009">
    <property type="term" value="F:chemokine activity"/>
    <property type="evidence" value="ECO:0007669"/>
    <property type="project" value="InterPro"/>
</dbReference>
<dbReference type="GO" id="GO:0005615">
    <property type="term" value="C:extracellular space"/>
    <property type="evidence" value="ECO:0007669"/>
    <property type="project" value="UniProtKB-KW"/>
</dbReference>
<gene>
    <name evidence="4" type="ORF">NDU88_006719</name>
</gene>
<dbReference type="InterPro" id="IPR001811">
    <property type="entry name" value="Chemokine_IL8-like_dom"/>
</dbReference>
<dbReference type="Gene3D" id="2.40.50.40">
    <property type="match status" value="1"/>
</dbReference>
<name>A0AAV7WH59_PLEWA</name>
<dbReference type="GO" id="GO:0006955">
    <property type="term" value="P:immune response"/>
    <property type="evidence" value="ECO:0007669"/>
    <property type="project" value="InterPro"/>
</dbReference>
<evidence type="ECO:0000313" key="5">
    <source>
        <dbReference type="Proteomes" id="UP001066276"/>
    </source>
</evidence>
<keyword evidence="2" id="KW-0732">Signal</keyword>
<dbReference type="EMBL" id="JANPWB010000002">
    <property type="protein sequence ID" value="KAJ1211359.1"/>
    <property type="molecule type" value="Genomic_DNA"/>
</dbReference>
<dbReference type="SUPFAM" id="SSF54117">
    <property type="entry name" value="Interleukin 8-like chemokines"/>
    <property type="match status" value="1"/>
</dbReference>
<evidence type="ECO:0000259" key="3">
    <source>
        <dbReference type="Pfam" id="PF00048"/>
    </source>
</evidence>
<protein>
    <recommendedName>
        <fullName evidence="3">Chemokine interleukin-8-like domain-containing protein</fullName>
    </recommendedName>
</protein>
<organism evidence="4 5">
    <name type="scientific">Pleurodeles waltl</name>
    <name type="common">Iberian ribbed newt</name>
    <dbReference type="NCBI Taxonomy" id="8319"/>
    <lineage>
        <taxon>Eukaryota</taxon>
        <taxon>Metazoa</taxon>
        <taxon>Chordata</taxon>
        <taxon>Craniata</taxon>
        <taxon>Vertebrata</taxon>
        <taxon>Euteleostomi</taxon>
        <taxon>Amphibia</taxon>
        <taxon>Batrachia</taxon>
        <taxon>Caudata</taxon>
        <taxon>Salamandroidea</taxon>
        <taxon>Salamandridae</taxon>
        <taxon>Pleurodelinae</taxon>
        <taxon>Pleurodeles</taxon>
    </lineage>
</organism>